<evidence type="ECO:0000256" key="1">
    <source>
        <dbReference type="ARBA" id="ARBA00022723"/>
    </source>
</evidence>
<proteinExistence type="predicted"/>
<dbReference type="GO" id="GO:0005829">
    <property type="term" value="C:cytosol"/>
    <property type="evidence" value="ECO:0007669"/>
    <property type="project" value="TreeGrafter"/>
</dbReference>
<evidence type="ECO:0000256" key="2">
    <source>
        <dbReference type="ARBA" id="ARBA00023285"/>
    </source>
</evidence>
<dbReference type="EMBL" id="CACRTR010000008">
    <property type="protein sequence ID" value="VYU12616.1"/>
    <property type="molecule type" value="Genomic_DNA"/>
</dbReference>
<dbReference type="PANTHER" id="PTHR45833:SF1">
    <property type="entry name" value="METHIONINE SYNTHASE"/>
    <property type="match status" value="1"/>
</dbReference>
<dbReference type="Pfam" id="PF02607">
    <property type="entry name" value="B12-binding_2"/>
    <property type="match status" value="1"/>
</dbReference>
<protein>
    <submittedName>
        <fullName evidence="3">Methionine synthase</fullName>
        <ecNumber evidence="3">2.1.1.13</ecNumber>
    </submittedName>
</protein>
<reference evidence="3" key="1">
    <citation type="submission" date="2019-11" db="EMBL/GenBank/DDBJ databases">
        <authorList>
            <person name="Feng L."/>
        </authorList>
    </citation>
    <scope>NUCLEOTIDE SEQUENCE</scope>
    <source>
        <strain evidence="3">ElimosumLFYP34</strain>
    </source>
</reference>
<dbReference type="InterPro" id="IPR036594">
    <property type="entry name" value="Meth_synthase_dom"/>
</dbReference>
<dbReference type="GO" id="GO:0032259">
    <property type="term" value="P:methylation"/>
    <property type="evidence" value="ECO:0007669"/>
    <property type="project" value="UniProtKB-KW"/>
</dbReference>
<keyword evidence="2" id="KW-0170">Cobalt</keyword>
<dbReference type="InterPro" id="IPR050554">
    <property type="entry name" value="Met_Synthase/Corrinoid"/>
</dbReference>
<dbReference type="Pfam" id="PF02310">
    <property type="entry name" value="B12-binding"/>
    <property type="match status" value="1"/>
</dbReference>
<dbReference type="Gene3D" id="1.10.1240.10">
    <property type="entry name" value="Methionine synthase domain"/>
    <property type="match status" value="1"/>
</dbReference>
<dbReference type="SUPFAM" id="SSF52242">
    <property type="entry name" value="Cobalamin (vitamin B12)-binding domain"/>
    <property type="match status" value="1"/>
</dbReference>
<dbReference type="EC" id="2.1.1.13" evidence="3"/>
<keyword evidence="3" id="KW-0489">Methyltransferase</keyword>
<dbReference type="SUPFAM" id="SSF47644">
    <property type="entry name" value="Methionine synthase domain"/>
    <property type="match status" value="1"/>
</dbReference>
<gene>
    <name evidence="3" type="primary">metH_14</name>
    <name evidence="3" type="ORF">ELLFYP34_02750</name>
</gene>
<keyword evidence="3" id="KW-0808">Transferase</keyword>
<evidence type="ECO:0000313" key="3">
    <source>
        <dbReference type="EMBL" id="VYU12616.1"/>
    </source>
</evidence>
<dbReference type="Gene3D" id="3.40.50.280">
    <property type="entry name" value="Cobalamin-binding domain"/>
    <property type="match status" value="1"/>
</dbReference>
<organism evidence="3">
    <name type="scientific">Eubacterium limosum</name>
    <dbReference type="NCBI Taxonomy" id="1736"/>
    <lineage>
        <taxon>Bacteria</taxon>
        <taxon>Bacillati</taxon>
        <taxon>Bacillota</taxon>
        <taxon>Clostridia</taxon>
        <taxon>Eubacteriales</taxon>
        <taxon>Eubacteriaceae</taxon>
        <taxon>Eubacterium</taxon>
    </lineage>
</organism>
<dbReference type="SMART" id="SM01018">
    <property type="entry name" value="B12-binding_2"/>
    <property type="match status" value="1"/>
</dbReference>
<dbReference type="GO" id="GO:0008705">
    <property type="term" value="F:methionine synthase activity"/>
    <property type="evidence" value="ECO:0007669"/>
    <property type="project" value="UniProtKB-EC"/>
</dbReference>
<dbReference type="PROSITE" id="PS51332">
    <property type="entry name" value="B12_BINDING"/>
    <property type="match status" value="1"/>
</dbReference>
<dbReference type="GO" id="GO:0031419">
    <property type="term" value="F:cobalamin binding"/>
    <property type="evidence" value="ECO:0007669"/>
    <property type="project" value="InterPro"/>
</dbReference>
<dbReference type="InterPro" id="IPR003759">
    <property type="entry name" value="Cbl-bd_cap"/>
</dbReference>
<keyword evidence="1" id="KW-0479">Metal-binding</keyword>
<dbReference type="GO" id="GO:0046872">
    <property type="term" value="F:metal ion binding"/>
    <property type="evidence" value="ECO:0007669"/>
    <property type="project" value="UniProtKB-KW"/>
</dbReference>
<dbReference type="InterPro" id="IPR036724">
    <property type="entry name" value="Cobalamin-bd_sf"/>
</dbReference>
<dbReference type="GO" id="GO:0050667">
    <property type="term" value="P:homocysteine metabolic process"/>
    <property type="evidence" value="ECO:0007669"/>
    <property type="project" value="TreeGrafter"/>
</dbReference>
<dbReference type="PANTHER" id="PTHR45833">
    <property type="entry name" value="METHIONINE SYNTHASE"/>
    <property type="match status" value="1"/>
</dbReference>
<accession>A0A6N3C6M0</accession>
<dbReference type="InterPro" id="IPR006158">
    <property type="entry name" value="Cobalamin-bd"/>
</dbReference>
<name>A0A6N3C6M0_EUBLI</name>
<dbReference type="GO" id="GO:0046653">
    <property type="term" value="P:tetrahydrofolate metabolic process"/>
    <property type="evidence" value="ECO:0007669"/>
    <property type="project" value="TreeGrafter"/>
</dbReference>
<sequence>MNLTALTEKVVELEDEMVTRIVERALDLGAAPMEIVNAVNDGLDKVGLLYERGEYSISDLMMAGVIFEDILNMEGMQFPASQQEEVFADTILLGTIEGDIHDIGKTIFHSLAVSVGFNVIDLGVDVPAKRFVEEARRCHPSIIGISAVLTNTVGAIQRAIDLIKSDPVTKDITTIIGGAMVNIDIAAISGADAFAKTAKDGVTECIRLKKLFNEKRQDKSNE</sequence>
<dbReference type="AlphaFoldDB" id="A0A6N3C6M0"/>